<dbReference type="RefSeq" id="WP_285725622.1">
    <property type="nucleotide sequence ID" value="NZ_BSDD01000003.1"/>
</dbReference>
<comment type="caution">
    <text evidence="1">The sequence shown here is derived from an EMBL/GenBank/DDBJ whole genome shotgun (WGS) entry which is preliminary data.</text>
</comment>
<evidence type="ECO:0000313" key="2">
    <source>
        <dbReference type="Proteomes" id="UP001165089"/>
    </source>
</evidence>
<dbReference type="Pfam" id="PF12007">
    <property type="entry name" value="DUF3501"/>
    <property type="match status" value="1"/>
</dbReference>
<evidence type="ECO:0000313" key="1">
    <source>
        <dbReference type="EMBL" id="GLH70515.1"/>
    </source>
</evidence>
<accession>A0ABQ5Q7Z6</accession>
<sequence length="184" mass="20751">MRPVAREEILDFVTYGERREALRASAMKAKDLRRVHVGEHLTFLFENPETVRYQVQEMVRAEQLVREADIRHELETYNALLGEAGDLGCTLLIEIDDPAERTRLLRAWRGLPGQVLLLLADGRAVPARWDEAQMDEDRLSSVQFLRFPVGGGEPVGIQITFPGLAAEVPFSRETARALKEDLAG</sequence>
<gene>
    <name evidence="1" type="ORF">GETHPA_20480</name>
</gene>
<keyword evidence="2" id="KW-1185">Reference proteome</keyword>
<dbReference type="EMBL" id="BSDD01000003">
    <property type="protein sequence ID" value="GLH70515.1"/>
    <property type="molecule type" value="Genomic_DNA"/>
</dbReference>
<name>A0ABQ5Q7Z6_9BACT</name>
<protein>
    <recommendedName>
        <fullName evidence="3">DUF3501 family protein</fullName>
    </recommendedName>
</protein>
<dbReference type="Proteomes" id="UP001165089">
    <property type="component" value="Unassembled WGS sequence"/>
</dbReference>
<proteinExistence type="predicted"/>
<dbReference type="InterPro" id="IPR021890">
    <property type="entry name" value="DUF3501"/>
</dbReference>
<organism evidence="1 2">
    <name type="scientific">Geothrix rubra</name>
    <dbReference type="NCBI Taxonomy" id="2927977"/>
    <lineage>
        <taxon>Bacteria</taxon>
        <taxon>Pseudomonadati</taxon>
        <taxon>Acidobacteriota</taxon>
        <taxon>Holophagae</taxon>
        <taxon>Holophagales</taxon>
        <taxon>Holophagaceae</taxon>
        <taxon>Geothrix</taxon>
    </lineage>
</organism>
<reference evidence="1 2" key="1">
    <citation type="journal article" date="2023" name="Antonie Van Leeuwenhoek">
        <title>Mesoterricola silvestris gen. nov., sp. nov., Mesoterricola sediminis sp. nov., Geothrix oryzae sp. nov., Geothrix edaphica sp. nov., Geothrix rubra sp. nov., and Geothrix limicola sp. nov., six novel members of Acidobacteriota isolated from soils.</title>
        <authorList>
            <person name="Itoh H."/>
            <person name="Sugisawa Y."/>
            <person name="Mise K."/>
            <person name="Xu Z."/>
            <person name="Kuniyasu M."/>
            <person name="Ushijima N."/>
            <person name="Kawano K."/>
            <person name="Kobayashi E."/>
            <person name="Shiratori Y."/>
            <person name="Masuda Y."/>
            <person name="Senoo K."/>
        </authorList>
    </citation>
    <scope>NUCLEOTIDE SEQUENCE [LARGE SCALE GENOMIC DNA]</scope>
    <source>
        <strain evidence="1 2">Red803</strain>
    </source>
</reference>
<evidence type="ECO:0008006" key="3">
    <source>
        <dbReference type="Google" id="ProtNLM"/>
    </source>
</evidence>